<evidence type="ECO:0000313" key="1">
    <source>
        <dbReference type="EMBL" id="MEE7494878.1"/>
    </source>
</evidence>
<proteinExistence type="predicted"/>
<dbReference type="Proteomes" id="UP001355206">
    <property type="component" value="Unassembled WGS sequence"/>
</dbReference>
<dbReference type="RefSeq" id="WP_331304783.1">
    <property type="nucleotide sequence ID" value="NZ_MLCA01000019.1"/>
</dbReference>
<keyword evidence="2" id="KW-1185">Reference proteome</keyword>
<sequence>MKALVAAAVTLLQASVSPPFILEAGERVDFWNWPAFEAHYAYLDTDPSEIAQPVIWIEGSRQENGTFRLQLTGIDPTAAFPHNFCRREIVAMLDGNGLRGADPSGEFGTFALRPEGGNVRLVQIEPGTCAKPGIYNLPKPVD</sequence>
<accession>A0ABU7TZ28</accession>
<reference evidence="1 2" key="1">
    <citation type="journal article" date="2012" name="Genet. Mol. Biol.">
        <title>Analysis of 16S rRNA and mxaF genes revealing insights into Methylobacterium niche-specific plant association.</title>
        <authorList>
            <person name="Dourado M.N."/>
            <person name="Andreote F.D."/>
            <person name="Dini-Andreote F."/>
            <person name="Conti R."/>
            <person name="Araujo J.M."/>
            <person name="Araujo W.L."/>
        </authorList>
    </citation>
    <scope>NUCLEOTIDE SEQUENCE [LARGE SCALE GENOMIC DNA]</scope>
    <source>
        <strain evidence="1 2">TC3-10</strain>
    </source>
</reference>
<comment type="caution">
    <text evidence="1">The sequence shown here is derived from an EMBL/GenBank/DDBJ whole genome shotgun (WGS) entry which is preliminary data.</text>
</comment>
<gene>
    <name evidence="1" type="ORF">MOTC310_32510</name>
</gene>
<protein>
    <submittedName>
        <fullName evidence="1">Uncharacterized protein</fullName>
    </submittedName>
</protein>
<organism evidence="1 2">
    <name type="scientific">Methylobacterium oryzae</name>
    <dbReference type="NCBI Taxonomy" id="334852"/>
    <lineage>
        <taxon>Bacteria</taxon>
        <taxon>Pseudomonadati</taxon>
        <taxon>Pseudomonadota</taxon>
        <taxon>Alphaproteobacteria</taxon>
        <taxon>Hyphomicrobiales</taxon>
        <taxon>Methylobacteriaceae</taxon>
        <taxon>Methylobacterium</taxon>
    </lineage>
</organism>
<name>A0ABU7TZ28_9HYPH</name>
<evidence type="ECO:0000313" key="2">
    <source>
        <dbReference type="Proteomes" id="UP001355206"/>
    </source>
</evidence>
<dbReference type="EMBL" id="MLCA01000019">
    <property type="protein sequence ID" value="MEE7494878.1"/>
    <property type="molecule type" value="Genomic_DNA"/>
</dbReference>